<dbReference type="SUPFAM" id="SSF57716">
    <property type="entry name" value="Glucocorticoid receptor-like (DNA-binding domain)"/>
    <property type="match status" value="1"/>
</dbReference>
<feature type="zinc finger region" description="dksA C4-type" evidence="4">
    <location>
        <begin position="95"/>
        <end position="119"/>
    </location>
</feature>
<feature type="domain" description="Zinc finger DksA/TraR C4-type" evidence="5">
    <location>
        <begin position="90"/>
        <end position="119"/>
    </location>
</feature>
<dbReference type="Pfam" id="PF01258">
    <property type="entry name" value="zf-dskA_traR"/>
    <property type="match status" value="1"/>
</dbReference>
<dbReference type="PROSITE" id="PS51128">
    <property type="entry name" value="ZF_DKSA_2"/>
    <property type="match status" value="1"/>
</dbReference>
<evidence type="ECO:0000256" key="2">
    <source>
        <dbReference type="ARBA" id="ARBA00022771"/>
    </source>
</evidence>
<dbReference type="PANTHER" id="PTHR33823">
    <property type="entry name" value="RNA POLYMERASE-BINDING TRANSCRIPTION FACTOR DKSA-RELATED"/>
    <property type="match status" value="1"/>
</dbReference>
<dbReference type="PROSITE" id="PS01102">
    <property type="entry name" value="ZF_DKSA_1"/>
    <property type="match status" value="1"/>
</dbReference>
<evidence type="ECO:0000256" key="3">
    <source>
        <dbReference type="ARBA" id="ARBA00022833"/>
    </source>
</evidence>
<keyword evidence="2" id="KW-0863">Zinc-finger</keyword>
<keyword evidence="7" id="KW-1185">Reference proteome</keyword>
<dbReference type="Gene3D" id="1.20.120.910">
    <property type="entry name" value="DksA, coiled-coil domain"/>
    <property type="match status" value="1"/>
</dbReference>
<dbReference type="InterPro" id="IPR020458">
    <property type="entry name" value="Znf_DskA_TraR_CS"/>
</dbReference>
<dbReference type="GO" id="GO:0008270">
    <property type="term" value="F:zinc ion binding"/>
    <property type="evidence" value="ECO:0007669"/>
    <property type="project" value="UniProtKB-KW"/>
</dbReference>
<dbReference type="KEGG" id="ptq:P700755_002116"/>
<name>K4IEB8_PSYTT</name>
<protein>
    <submittedName>
        <fullName evidence="6">DksA-like DnaK suppressor protein</fullName>
    </submittedName>
</protein>
<evidence type="ECO:0000256" key="4">
    <source>
        <dbReference type="PROSITE-ProRule" id="PRU00510"/>
    </source>
</evidence>
<dbReference type="PANTHER" id="PTHR33823:SF4">
    <property type="entry name" value="GENERAL STRESS PROTEIN 16O"/>
    <property type="match status" value="1"/>
</dbReference>
<sequence length="127" mass="14796">MSLILKSKVAKDVVFPKIFYFYRMERSGQQWSSFVKKQKTIIIKRIEKYKNVDTAVESLKETRDLSHYQYYKSNTVSKYLLRAMDKIEEGTYGLCDVCKKEIPRARLEIVPGALSCVVCDKLKKIGV</sequence>
<gene>
    <name evidence="6" type="ordered locus">P700755_002116</name>
</gene>
<evidence type="ECO:0000256" key="1">
    <source>
        <dbReference type="ARBA" id="ARBA00022723"/>
    </source>
</evidence>
<accession>K4IEB8</accession>
<dbReference type="STRING" id="313595.P700755_002116"/>
<evidence type="ECO:0000259" key="5">
    <source>
        <dbReference type="Pfam" id="PF01258"/>
    </source>
</evidence>
<dbReference type="HOGENOM" id="CLU_1968738_0_0_10"/>
<proteinExistence type="predicted"/>
<keyword evidence="1" id="KW-0479">Metal-binding</keyword>
<reference evidence="6" key="2">
    <citation type="submission" date="2012-09" db="EMBL/GenBank/DDBJ databases">
        <title>The complete sequence of Psychroflexus torquis an extreme psychrophile from sea-ice that is stimulated by light.</title>
        <authorList>
            <person name="Feng S."/>
            <person name="Powell S.M."/>
            <person name="Bowman J.P."/>
        </authorList>
    </citation>
    <scope>NUCLEOTIDE SEQUENCE [LARGE SCALE GENOMIC DNA]</scope>
    <source>
        <strain evidence="6">ATCC 700755</strain>
    </source>
</reference>
<dbReference type="eggNOG" id="COG1734">
    <property type="taxonomic scope" value="Bacteria"/>
</dbReference>
<dbReference type="EMBL" id="CP003879">
    <property type="protein sequence ID" value="AFU68907.1"/>
    <property type="molecule type" value="Genomic_DNA"/>
</dbReference>
<organism evidence="6 7">
    <name type="scientific">Psychroflexus torquis (strain ATCC 700755 / CIP 106069 / ACAM 623)</name>
    <dbReference type="NCBI Taxonomy" id="313595"/>
    <lineage>
        <taxon>Bacteria</taxon>
        <taxon>Pseudomonadati</taxon>
        <taxon>Bacteroidota</taxon>
        <taxon>Flavobacteriia</taxon>
        <taxon>Flavobacteriales</taxon>
        <taxon>Flavobacteriaceae</taxon>
        <taxon>Psychroflexus</taxon>
    </lineage>
</organism>
<dbReference type="InterPro" id="IPR000962">
    <property type="entry name" value="Znf_DskA_TraR"/>
</dbReference>
<evidence type="ECO:0000313" key="7">
    <source>
        <dbReference type="Proteomes" id="UP000008514"/>
    </source>
</evidence>
<reference evidence="6" key="1">
    <citation type="submission" date="2006-03" db="EMBL/GenBank/DDBJ databases">
        <authorList>
            <person name="Bowman J."/>
            <person name="Ferriera S."/>
            <person name="Johnson J."/>
            <person name="Kravitz S."/>
            <person name="Halpern A."/>
            <person name="Remington K."/>
            <person name="Beeson K."/>
            <person name="Tran B."/>
            <person name="Rogers Y.-H."/>
            <person name="Friedman R."/>
            <person name="Venter J.C."/>
        </authorList>
    </citation>
    <scope>NUCLEOTIDE SEQUENCE [LARGE SCALE GENOMIC DNA]</scope>
    <source>
        <strain evidence="6">ATCC 700755</strain>
    </source>
</reference>
<dbReference type="RefSeq" id="WP_015024488.1">
    <property type="nucleotide sequence ID" value="NC_018721.1"/>
</dbReference>
<dbReference type="AlphaFoldDB" id="K4IEB8"/>
<evidence type="ECO:0000313" key="6">
    <source>
        <dbReference type="EMBL" id="AFU68907.1"/>
    </source>
</evidence>
<dbReference type="Proteomes" id="UP000008514">
    <property type="component" value="Chromosome"/>
</dbReference>
<keyword evidence="3" id="KW-0862">Zinc</keyword>